<dbReference type="InterPro" id="IPR042150">
    <property type="entry name" value="MmRce1-like"/>
</dbReference>
<keyword evidence="3" id="KW-0645">Protease</keyword>
<dbReference type="AlphaFoldDB" id="A0A2M9C947"/>
<feature type="transmembrane region" description="Helical" evidence="1">
    <location>
        <begin position="151"/>
        <end position="170"/>
    </location>
</feature>
<keyword evidence="1" id="KW-0472">Membrane</keyword>
<keyword evidence="1" id="KW-0812">Transmembrane</keyword>
<dbReference type="EMBL" id="PGFD01000001">
    <property type="protein sequence ID" value="PJJ67373.1"/>
    <property type="molecule type" value="Genomic_DNA"/>
</dbReference>
<evidence type="ECO:0000313" key="3">
    <source>
        <dbReference type="EMBL" id="PJJ67373.1"/>
    </source>
</evidence>
<sequence>MKERKRLGSIIVFYAIAILFRFLAVKTNLLDFTDNEFIKILLRGIGPAIGAFVSVKLFNIPLKLSLKGNYRNIFLPFLVFWIVPVLLIGTVSYIQQGQFPFVLLSTVLVYGLLEEIGWRGFLQEQLKDLPKLQSIIIIAVLWFIWHLNFEFTTSNLIFLGILFLGTWGIGKVYNKTYSLLAVSGFHSLNNFFRNGLHQTELILIAVLLVIWIGFIIRYDSYKKYQDIQ</sequence>
<dbReference type="Proteomes" id="UP000228740">
    <property type="component" value="Unassembled WGS sequence"/>
</dbReference>
<feature type="domain" description="CAAX prenyl protease 2/Lysostaphin resistance protein A-like" evidence="2">
    <location>
        <begin position="99"/>
        <end position="192"/>
    </location>
</feature>
<dbReference type="GO" id="GO:0080120">
    <property type="term" value="P:CAAX-box protein maturation"/>
    <property type="evidence" value="ECO:0007669"/>
    <property type="project" value="UniProtKB-ARBA"/>
</dbReference>
<feature type="transmembrane region" description="Helical" evidence="1">
    <location>
        <begin position="201"/>
        <end position="218"/>
    </location>
</feature>
<feature type="transmembrane region" description="Helical" evidence="1">
    <location>
        <begin position="74"/>
        <end position="93"/>
    </location>
</feature>
<protein>
    <submittedName>
        <fullName evidence="3">CAAX prenyl protease-like protein</fullName>
    </submittedName>
</protein>
<reference evidence="3 4" key="1">
    <citation type="submission" date="2017-11" db="EMBL/GenBank/DDBJ databases">
        <title>Genomic Encyclopedia of Archaeal and Bacterial Type Strains, Phase II (KMG-II): From Individual Species to Whole Genera.</title>
        <authorList>
            <person name="Goeker M."/>
        </authorList>
    </citation>
    <scope>NUCLEOTIDE SEQUENCE [LARGE SCALE GENOMIC DNA]</scope>
    <source>
        <strain evidence="3 4">DSM 27617</strain>
    </source>
</reference>
<accession>A0A2M9C947</accession>
<feature type="transmembrane region" description="Helical" evidence="1">
    <location>
        <begin position="44"/>
        <end position="62"/>
    </location>
</feature>
<evidence type="ECO:0000313" key="4">
    <source>
        <dbReference type="Proteomes" id="UP000228740"/>
    </source>
</evidence>
<dbReference type="Pfam" id="PF02517">
    <property type="entry name" value="Rce1-like"/>
    <property type="match status" value="1"/>
</dbReference>
<comment type="caution">
    <text evidence="3">The sequence shown here is derived from an EMBL/GenBank/DDBJ whole genome shotgun (WGS) entry which is preliminary data.</text>
</comment>
<evidence type="ECO:0000256" key="1">
    <source>
        <dbReference type="SAM" id="Phobius"/>
    </source>
</evidence>
<feature type="transmembrane region" description="Helical" evidence="1">
    <location>
        <begin position="7"/>
        <end position="24"/>
    </location>
</feature>
<keyword evidence="4" id="KW-1185">Reference proteome</keyword>
<dbReference type="PANTHER" id="PTHR35797:SF1">
    <property type="entry name" value="PROTEASE"/>
    <property type="match status" value="1"/>
</dbReference>
<dbReference type="GO" id="GO:0004175">
    <property type="term" value="F:endopeptidase activity"/>
    <property type="evidence" value="ECO:0007669"/>
    <property type="project" value="UniProtKB-ARBA"/>
</dbReference>
<dbReference type="GO" id="GO:0006508">
    <property type="term" value="P:proteolysis"/>
    <property type="evidence" value="ECO:0007669"/>
    <property type="project" value="UniProtKB-KW"/>
</dbReference>
<keyword evidence="1" id="KW-1133">Transmembrane helix</keyword>
<organism evidence="3 4">
    <name type="scientific">Chryseobacterium geocarposphaerae</name>
    <dbReference type="NCBI Taxonomy" id="1416776"/>
    <lineage>
        <taxon>Bacteria</taxon>
        <taxon>Pseudomonadati</taxon>
        <taxon>Bacteroidota</taxon>
        <taxon>Flavobacteriia</taxon>
        <taxon>Flavobacteriales</taxon>
        <taxon>Weeksellaceae</taxon>
        <taxon>Chryseobacterium group</taxon>
        <taxon>Chryseobacterium</taxon>
    </lineage>
</organism>
<feature type="transmembrane region" description="Helical" evidence="1">
    <location>
        <begin position="129"/>
        <end position="145"/>
    </location>
</feature>
<dbReference type="RefSeq" id="WP_100376086.1">
    <property type="nucleotide sequence ID" value="NZ_PGFD01000001.1"/>
</dbReference>
<dbReference type="InterPro" id="IPR003675">
    <property type="entry name" value="Rce1/LyrA-like_dom"/>
</dbReference>
<evidence type="ECO:0000259" key="2">
    <source>
        <dbReference type="Pfam" id="PF02517"/>
    </source>
</evidence>
<keyword evidence="3" id="KW-0378">Hydrolase</keyword>
<dbReference type="OrthoDB" id="9777755at2"/>
<proteinExistence type="predicted"/>
<gene>
    <name evidence="3" type="ORF">CLV73_1383</name>
</gene>
<dbReference type="PANTHER" id="PTHR35797">
    <property type="entry name" value="PROTEASE-RELATED"/>
    <property type="match status" value="1"/>
</dbReference>
<name>A0A2M9C947_9FLAO</name>